<dbReference type="Gene3D" id="3.50.30.60">
    <property type="entry name" value="LD-carboxypeptidase A C-terminal domain-like"/>
    <property type="match status" value="1"/>
</dbReference>
<dbReference type="Gene3D" id="3.40.50.10740">
    <property type="entry name" value="Class I glutamine amidotransferase-like"/>
    <property type="match status" value="1"/>
</dbReference>
<evidence type="ECO:0000313" key="7">
    <source>
        <dbReference type="Proteomes" id="UP000034324"/>
    </source>
</evidence>
<comment type="caution">
    <text evidence="6">The sequence shown here is derived from an EMBL/GenBank/DDBJ whole genome shotgun (WGS) entry which is preliminary data.</text>
</comment>
<comment type="similarity">
    <text evidence="1">Belongs to the peptidase S66 family.</text>
</comment>
<evidence type="ECO:0000313" key="6">
    <source>
        <dbReference type="EMBL" id="KKQ78537.1"/>
    </source>
</evidence>
<feature type="active site" description="Charge relay system" evidence="3">
    <location>
        <position position="212"/>
    </location>
</feature>
<dbReference type="PIRSF" id="PIRSF028757">
    <property type="entry name" value="LD-carboxypeptidase"/>
    <property type="match status" value="1"/>
</dbReference>
<dbReference type="PANTHER" id="PTHR30237:SF5">
    <property type="entry name" value="CARBOXYPEPTIDASE VC_A0337-RELATED"/>
    <property type="match status" value="1"/>
</dbReference>
<reference evidence="6 7" key="1">
    <citation type="journal article" date="2015" name="Nature">
        <title>rRNA introns, odd ribosomes, and small enigmatic genomes across a large radiation of phyla.</title>
        <authorList>
            <person name="Brown C.T."/>
            <person name="Hug L.A."/>
            <person name="Thomas B.C."/>
            <person name="Sharon I."/>
            <person name="Castelle C.J."/>
            <person name="Singh A."/>
            <person name="Wilkins M.J."/>
            <person name="Williams K.H."/>
            <person name="Banfield J.F."/>
        </authorList>
    </citation>
    <scope>NUCLEOTIDE SEQUENCE [LARGE SCALE GENOMIC DNA]</scope>
</reference>
<feature type="active site" description="Nucleophile" evidence="3">
    <location>
        <position position="104"/>
    </location>
</feature>
<organism evidence="6 7">
    <name type="scientific">Candidatus Daviesbacteria bacterium GW2011_GWF2_38_6</name>
    <dbReference type="NCBI Taxonomy" id="1618432"/>
    <lineage>
        <taxon>Bacteria</taxon>
        <taxon>Candidatus Daviesiibacteriota</taxon>
    </lineage>
</organism>
<sequence>MGDTIGVVASSLPVLPSFKENYERGKKMIDDLGFKIKEGKTIGKVRWWMSGTPKEVAEDINSMFAEKKVKAIMAHTGGYSAISVLEYLDYKLITNNPKPFIGMSDMTIYHLAIFAKTGMVGFHMDDLSYGFGRELKEGQQDWPKLDQEFFLKFLTKTEAPGIIKPLSQWEQWKKGKAEGHLIGGILERISALAGTKYFPSLDKFSGSILFWEEIGRDLTEIYQHLYQLKHMGIFERINGMLIGKIKFIKPLRQNEVIAPSTKEMILDILKDYNFPIMANMDFGHFTVNIPMPIGIKVSFDTTKKELNFLEGAVV</sequence>
<evidence type="ECO:0000256" key="3">
    <source>
        <dbReference type="PIRSR" id="PIRSR028757-1"/>
    </source>
</evidence>
<dbReference type="InterPro" id="IPR040449">
    <property type="entry name" value="Peptidase_S66_N"/>
</dbReference>
<keyword evidence="2" id="KW-0378">Hydrolase</keyword>
<feature type="active site" description="Charge relay system" evidence="3">
    <location>
        <position position="284"/>
    </location>
</feature>
<feature type="domain" description="LD-carboxypeptidase C-terminal" evidence="5">
    <location>
        <begin position="178"/>
        <end position="298"/>
    </location>
</feature>
<protein>
    <recommendedName>
        <fullName evidence="8">Peptidase U61 LD-carboxypeptidase A</fullName>
    </recommendedName>
</protein>
<evidence type="ECO:0008006" key="8">
    <source>
        <dbReference type="Google" id="ProtNLM"/>
    </source>
</evidence>
<dbReference type="InterPro" id="IPR027478">
    <property type="entry name" value="LdcA_N"/>
</dbReference>
<evidence type="ECO:0000259" key="5">
    <source>
        <dbReference type="Pfam" id="PF17676"/>
    </source>
</evidence>
<dbReference type="InterPro" id="IPR027461">
    <property type="entry name" value="Carboxypeptidase_A_C_sf"/>
</dbReference>
<dbReference type="SUPFAM" id="SSF52317">
    <property type="entry name" value="Class I glutamine amidotransferase-like"/>
    <property type="match status" value="1"/>
</dbReference>
<dbReference type="SUPFAM" id="SSF141986">
    <property type="entry name" value="LD-carboxypeptidase A C-terminal domain-like"/>
    <property type="match status" value="1"/>
</dbReference>
<dbReference type="Pfam" id="PF17676">
    <property type="entry name" value="Peptidase_S66C"/>
    <property type="match status" value="1"/>
</dbReference>
<accession>A0A0G0KID4</accession>
<dbReference type="InterPro" id="IPR003507">
    <property type="entry name" value="S66_fam"/>
</dbReference>
<dbReference type="AlphaFoldDB" id="A0A0G0KID4"/>
<dbReference type="CDD" id="cd07062">
    <property type="entry name" value="Peptidase_S66_mccF_like"/>
    <property type="match status" value="1"/>
</dbReference>
<evidence type="ECO:0000256" key="2">
    <source>
        <dbReference type="ARBA" id="ARBA00022801"/>
    </source>
</evidence>
<evidence type="ECO:0000256" key="1">
    <source>
        <dbReference type="ARBA" id="ARBA00010233"/>
    </source>
</evidence>
<dbReference type="Pfam" id="PF02016">
    <property type="entry name" value="Peptidase_S66"/>
    <property type="match status" value="1"/>
</dbReference>
<dbReference type="PANTHER" id="PTHR30237">
    <property type="entry name" value="MURAMOYLTETRAPEPTIDE CARBOXYPEPTIDASE"/>
    <property type="match status" value="1"/>
</dbReference>
<dbReference type="InterPro" id="IPR029062">
    <property type="entry name" value="Class_I_gatase-like"/>
</dbReference>
<gene>
    <name evidence="6" type="ORF">US99_C0018G0015</name>
</gene>
<dbReference type="GO" id="GO:0016787">
    <property type="term" value="F:hydrolase activity"/>
    <property type="evidence" value="ECO:0007669"/>
    <property type="project" value="UniProtKB-KW"/>
</dbReference>
<dbReference type="InterPro" id="IPR040921">
    <property type="entry name" value="Peptidase_S66C"/>
</dbReference>
<feature type="domain" description="LD-carboxypeptidase N-terminal" evidence="4">
    <location>
        <begin position="5"/>
        <end position="123"/>
    </location>
</feature>
<evidence type="ECO:0000259" key="4">
    <source>
        <dbReference type="Pfam" id="PF02016"/>
    </source>
</evidence>
<name>A0A0G0KID4_9BACT</name>
<proteinExistence type="inferred from homology"/>
<dbReference type="EMBL" id="LBVC01000018">
    <property type="protein sequence ID" value="KKQ78537.1"/>
    <property type="molecule type" value="Genomic_DNA"/>
</dbReference>
<dbReference type="Proteomes" id="UP000034324">
    <property type="component" value="Unassembled WGS sequence"/>
</dbReference>